<keyword evidence="1" id="KW-0175">Coiled coil</keyword>
<keyword evidence="4" id="KW-1185">Reference proteome</keyword>
<dbReference type="KEGG" id="amt:Amet_2256"/>
<evidence type="ECO:0008006" key="5">
    <source>
        <dbReference type="Google" id="ProtNLM"/>
    </source>
</evidence>
<reference evidence="4" key="1">
    <citation type="journal article" date="2016" name="Genome Announc.">
        <title>Complete genome sequence of Alkaliphilus metalliredigens strain QYMF, an alkaliphilic and metal-reducing bacterium isolated from borax-contaminated leachate ponds.</title>
        <authorList>
            <person name="Hwang C."/>
            <person name="Copeland A."/>
            <person name="Lucas S."/>
            <person name="Lapidus A."/>
            <person name="Barry K."/>
            <person name="Detter J.C."/>
            <person name="Glavina Del Rio T."/>
            <person name="Hammon N."/>
            <person name="Israni S."/>
            <person name="Dalin E."/>
            <person name="Tice H."/>
            <person name="Pitluck S."/>
            <person name="Chertkov O."/>
            <person name="Brettin T."/>
            <person name="Bruce D."/>
            <person name="Han C."/>
            <person name="Schmutz J."/>
            <person name="Larimer F."/>
            <person name="Land M.L."/>
            <person name="Hauser L."/>
            <person name="Kyrpides N."/>
            <person name="Mikhailova N."/>
            <person name="Ye Q."/>
            <person name="Zhou J."/>
            <person name="Richardson P."/>
            <person name="Fields M.W."/>
        </authorList>
    </citation>
    <scope>NUCLEOTIDE SEQUENCE [LARGE SCALE GENOMIC DNA]</scope>
    <source>
        <strain evidence="4">QYMF</strain>
    </source>
</reference>
<proteinExistence type="predicted"/>
<dbReference type="eggNOG" id="ENOG5033MW3">
    <property type="taxonomic scope" value="Bacteria"/>
</dbReference>
<gene>
    <name evidence="3" type="ordered locus">Amet_2256</name>
</gene>
<accession>A6TQE6</accession>
<protein>
    <recommendedName>
        <fullName evidence="5">Lipoprotein</fullName>
    </recommendedName>
</protein>
<name>A6TQE6_ALKMQ</name>
<evidence type="ECO:0000313" key="3">
    <source>
        <dbReference type="EMBL" id="ABR48414.1"/>
    </source>
</evidence>
<dbReference type="AlphaFoldDB" id="A6TQE6"/>
<feature type="chain" id="PRO_5038418246" description="Lipoprotein" evidence="2">
    <location>
        <begin position="28"/>
        <end position="210"/>
    </location>
</feature>
<dbReference type="RefSeq" id="WP_012063390.1">
    <property type="nucleotide sequence ID" value="NC_009633.1"/>
</dbReference>
<evidence type="ECO:0000256" key="2">
    <source>
        <dbReference type="SAM" id="SignalP"/>
    </source>
</evidence>
<evidence type="ECO:0000256" key="1">
    <source>
        <dbReference type="SAM" id="Coils"/>
    </source>
</evidence>
<dbReference type="HOGENOM" id="CLU_1307982_0_0_9"/>
<organism evidence="3 4">
    <name type="scientific">Alkaliphilus metalliredigens (strain QYMF)</name>
    <dbReference type="NCBI Taxonomy" id="293826"/>
    <lineage>
        <taxon>Bacteria</taxon>
        <taxon>Bacillati</taxon>
        <taxon>Bacillota</taxon>
        <taxon>Clostridia</taxon>
        <taxon>Peptostreptococcales</taxon>
        <taxon>Natronincolaceae</taxon>
        <taxon>Alkaliphilus</taxon>
    </lineage>
</organism>
<dbReference type="PROSITE" id="PS51257">
    <property type="entry name" value="PROKAR_LIPOPROTEIN"/>
    <property type="match status" value="1"/>
</dbReference>
<dbReference type="Proteomes" id="UP000001572">
    <property type="component" value="Chromosome"/>
</dbReference>
<dbReference type="OrthoDB" id="2455481at2"/>
<feature type="coiled-coil region" evidence="1">
    <location>
        <begin position="27"/>
        <end position="75"/>
    </location>
</feature>
<sequence>MKKKILLFTIVISLFIFLIGCTNQATVDEKNLKVEELQNQIEKHDQKIKELEEKNNSYEIKVKNLEEERDSYKRFIDKAIKYLDDDEMVKLARGEWIYSIEVDGQSVPSDGEIEIDKKYFEIIYSERQSILSSLTQEIYEQGSISGEYFDHLKIKDAKPKNIKRGDGTVVTGFIYEFENLSPNTSFKLEISDELKDRLNLQTNIISIYIK</sequence>
<feature type="signal peptide" evidence="2">
    <location>
        <begin position="1"/>
        <end position="27"/>
    </location>
</feature>
<dbReference type="EMBL" id="CP000724">
    <property type="protein sequence ID" value="ABR48414.1"/>
    <property type="molecule type" value="Genomic_DNA"/>
</dbReference>
<keyword evidence="2" id="KW-0732">Signal</keyword>
<evidence type="ECO:0000313" key="4">
    <source>
        <dbReference type="Proteomes" id="UP000001572"/>
    </source>
</evidence>